<evidence type="ECO:0000313" key="2">
    <source>
        <dbReference type="Proteomes" id="UP000680304"/>
    </source>
</evidence>
<dbReference type="EMBL" id="BOVJ01000067">
    <property type="protein sequence ID" value="GIQ63608.1"/>
    <property type="molecule type" value="Genomic_DNA"/>
</dbReference>
<gene>
    <name evidence="1" type="ORF">PACILC2_21760</name>
</gene>
<reference evidence="1 2" key="1">
    <citation type="submission" date="2021-04" db="EMBL/GenBank/DDBJ databases">
        <title>Draft genome sequence of Paenibacillus cisolokensis, LC2-13A.</title>
        <authorList>
            <person name="Uke A."/>
            <person name="Chhe C."/>
            <person name="Baramee S."/>
            <person name="Kosugi A."/>
        </authorList>
    </citation>
    <scope>NUCLEOTIDE SEQUENCE [LARGE SCALE GENOMIC DNA]</scope>
    <source>
        <strain evidence="1 2">LC2-13A</strain>
    </source>
</reference>
<protein>
    <submittedName>
        <fullName evidence="1">Uncharacterized protein</fullName>
    </submittedName>
</protein>
<sequence length="85" mass="10276">MDSLNMLREWVIKNFNPLTRLHINQYIPDFMVRRLFESETGLVVSQDEFVKVMVDVGFRGRLTRNRDWVFNISDAEYQKVLRRPK</sequence>
<name>A0ABQ4N5X0_9BACL</name>
<dbReference type="RefSeq" id="WP_213528704.1">
    <property type="nucleotide sequence ID" value="NZ_BOVJ01000067.1"/>
</dbReference>
<proteinExistence type="predicted"/>
<keyword evidence="2" id="KW-1185">Reference proteome</keyword>
<evidence type="ECO:0000313" key="1">
    <source>
        <dbReference type="EMBL" id="GIQ63608.1"/>
    </source>
</evidence>
<organism evidence="1 2">
    <name type="scientific">Paenibacillus cisolokensis</name>
    <dbReference type="NCBI Taxonomy" id="1658519"/>
    <lineage>
        <taxon>Bacteria</taxon>
        <taxon>Bacillati</taxon>
        <taxon>Bacillota</taxon>
        <taxon>Bacilli</taxon>
        <taxon>Bacillales</taxon>
        <taxon>Paenibacillaceae</taxon>
        <taxon>Paenibacillus</taxon>
    </lineage>
</organism>
<dbReference type="Proteomes" id="UP000680304">
    <property type="component" value="Unassembled WGS sequence"/>
</dbReference>
<accession>A0ABQ4N5X0</accession>
<comment type="caution">
    <text evidence="1">The sequence shown here is derived from an EMBL/GenBank/DDBJ whole genome shotgun (WGS) entry which is preliminary data.</text>
</comment>